<proteinExistence type="predicted"/>
<dbReference type="InterPro" id="IPR048551">
    <property type="entry name" value="DACNV"/>
</dbReference>
<protein>
    <recommendedName>
        <fullName evidence="1">DAC domain-containing protein</fullName>
    </recommendedName>
</protein>
<dbReference type="InterPro" id="IPR036888">
    <property type="entry name" value="DNA_integrity_DisA_N_sf"/>
</dbReference>
<dbReference type="Gene3D" id="3.40.1700.10">
    <property type="entry name" value="DNA integrity scanning protein, DisA, N-terminal domain"/>
    <property type="match status" value="1"/>
</dbReference>
<dbReference type="SUPFAM" id="SSF143597">
    <property type="entry name" value="YojJ-like"/>
    <property type="match status" value="1"/>
</dbReference>
<dbReference type="EMBL" id="SJPN01000004">
    <property type="protein sequence ID" value="TWU02930.1"/>
    <property type="molecule type" value="Genomic_DNA"/>
</dbReference>
<feature type="domain" description="DAC" evidence="1">
    <location>
        <begin position="253"/>
        <end position="421"/>
    </location>
</feature>
<gene>
    <name evidence="2" type="ORF">Pla52n_40180</name>
</gene>
<organism evidence="2 3">
    <name type="scientific">Stieleria varia</name>
    <dbReference type="NCBI Taxonomy" id="2528005"/>
    <lineage>
        <taxon>Bacteria</taxon>
        <taxon>Pseudomonadati</taxon>
        <taxon>Planctomycetota</taxon>
        <taxon>Planctomycetia</taxon>
        <taxon>Pirellulales</taxon>
        <taxon>Pirellulaceae</taxon>
        <taxon>Stieleria</taxon>
    </lineage>
</organism>
<sequence length="423" mass="46918">MIERSLYPVDLSNVLRKRWGEEAFDAAELPNDSILESLIDTAYQASLLREESDPVQCRIMVASPDDVELAAVAKADGLYSIEFEDQSALSAHEIRKMAAAAGYYRSLIAVNVDASENTINIWGMVVTGANWVNHTEFTVHDAAALPGKLVIHVLGAGHLIFAKGLRRVVETVGGQRLPEGFDPFRSNCLPNRFKTFRDRQLSKLNLVSHSDGMCKPCDSFARDVSQSVIRRVLSLVRGRGHGGMIIYVSDALDPRLDKWLRMRIRFKPGDSTMRFEQLLLKVVQRAVEVGAMNGLSKVRWQDFLQMHDASLAKLHNSLVEYSHFLADLMSVDGALVIDHELRLIGFGGEILGDSHVSSIERAIDLEAEKSVTESADSSGTRHRSAYRLVSSVQDAIAMVVSQDGGVRFVAHEGGRLVYWPYLP</sequence>
<name>A0A5C6AT87_9BACT</name>
<dbReference type="OrthoDB" id="177520at2"/>
<reference evidence="2 3" key="1">
    <citation type="submission" date="2019-02" db="EMBL/GenBank/DDBJ databases">
        <title>Deep-cultivation of Planctomycetes and their phenomic and genomic characterization uncovers novel biology.</title>
        <authorList>
            <person name="Wiegand S."/>
            <person name="Jogler M."/>
            <person name="Boedeker C."/>
            <person name="Pinto D."/>
            <person name="Vollmers J."/>
            <person name="Rivas-Marin E."/>
            <person name="Kohn T."/>
            <person name="Peeters S.H."/>
            <person name="Heuer A."/>
            <person name="Rast P."/>
            <person name="Oberbeckmann S."/>
            <person name="Bunk B."/>
            <person name="Jeske O."/>
            <person name="Meyerdierks A."/>
            <person name="Storesund J.E."/>
            <person name="Kallscheuer N."/>
            <person name="Luecker S."/>
            <person name="Lage O.M."/>
            <person name="Pohl T."/>
            <person name="Merkel B.J."/>
            <person name="Hornburger P."/>
            <person name="Mueller R.-W."/>
            <person name="Bruemmer F."/>
            <person name="Labrenz M."/>
            <person name="Spormann A.M."/>
            <person name="Op Den Camp H."/>
            <person name="Overmann J."/>
            <person name="Amann R."/>
            <person name="Jetten M.S.M."/>
            <person name="Mascher T."/>
            <person name="Medema M.H."/>
            <person name="Devos D.P."/>
            <person name="Kaster A.-K."/>
            <person name="Ovreas L."/>
            <person name="Rohde M."/>
            <person name="Galperin M.Y."/>
            <person name="Jogler C."/>
        </authorList>
    </citation>
    <scope>NUCLEOTIDE SEQUENCE [LARGE SCALE GENOMIC DNA]</scope>
    <source>
        <strain evidence="2 3">Pla52n</strain>
    </source>
</reference>
<dbReference type="PROSITE" id="PS51794">
    <property type="entry name" value="DAC"/>
    <property type="match status" value="1"/>
</dbReference>
<dbReference type="RefSeq" id="WP_146521163.1">
    <property type="nucleotide sequence ID" value="NZ_CP151726.1"/>
</dbReference>
<dbReference type="InterPro" id="IPR003390">
    <property type="entry name" value="DNA_integrity_scan_DisA_N"/>
</dbReference>
<dbReference type="AlphaFoldDB" id="A0A5C6AT87"/>
<keyword evidence="3" id="KW-1185">Reference proteome</keyword>
<dbReference type="Pfam" id="PF21751">
    <property type="entry name" value="DACNV"/>
    <property type="match status" value="1"/>
</dbReference>
<evidence type="ECO:0000313" key="2">
    <source>
        <dbReference type="EMBL" id="TWU02930.1"/>
    </source>
</evidence>
<accession>A0A5C6AT87</accession>
<evidence type="ECO:0000259" key="1">
    <source>
        <dbReference type="PROSITE" id="PS51794"/>
    </source>
</evidence>
<comment type="caution">
    <text evidence="2">The sequence shown here is derived from an EMBL/GenBank/DDBJ whole genome shotgun (WGS) entry which is preliminary data.</text>
</comment>
<dbReference type="Proteomes" id="UP000320176">
    <property type="component" value="Unassembled WGS sequence"/>
</dbReference>
<evidence type="ECO:0000313" key="3">
    <source>
        <dbReference type="Proteomes" id="UP000320176"/>
    </source>
</evidence>